<dbReference type="Gene3D" id="3.30.460.10">
    <property type="entry name" value="Beta Polymerase, domain 2"/>
    <property type="match status" value="1"/>
</dbReference>
<dbReference type="SMART" id="SM00954">
    <property type="entry name" value="RelA_SpoT"/>
    <property type="match status" value="1"/>
</dbReference>
<evidence type="ECO:0000313" key="4">
    <source>
        <dbReference type="Proteomes" id="UP000824175"/>
    </source>
</evidence>
<name>A0A9D1HNK8_9FIRM</name>
<evidence type="ECO:0000256" key="1">
    <source>
        <dbReference type="ARBA" id="ARBA00004976"/>
    </source>
</evidence>
<comment type="pathway">
    <text evidence="1">Purine metabolism; ppGpp biosynthesis; ppGpp from GTP: step 1/2.</text>
</comment>
<dbReference type="SUPFAM" id="SSF81301">
    <property type="entry name" value="Nucleotidyltransferase"/>
    <property type="match status" value="1"/>
</dbReference>
<dbReference type="PANTHER" id="PTHR47837:SF2">
    <property type="entry name" value="GTP PYROPHOSPHOKINASE YWAC"/>
    <property type="match status" value="1"/>
</dbReference>
<gene>
    <name evidence="3" type="ORF">IAD15_07240</name>
</gene>
<dbReference type="InterPro" id="IPR043519">
    <property type="entry name" value="NT_sf"/>
</dbReference>
<evidence type="ECO:0000313" key="3">
    <source>
        <dbReference type="EMBL" id="HIU13845.1"/>
    </source>
</evidence>
<dbReference type="EMBL" id="DVMJ01000059">
    <property type="protein sequence ID" value="HIU13845.1"/>
    <property type="molecule type" value="Genomic_DNA"/>
</dbReference>
<proteinExistence type="predicted"/>
<dbReference type="Pfam" id="PF04607">
    <property type="entry name" value="RelA_SpoT"/>
    <property type="match status" value="1"/>
</dbReference>
<dbReference type="InterPro" id="IPR007685">
    <property type="entry name" value="RelA_SpoT"/>
</dbReference>
<dbReference type="AlphaFoldDB" id="A0A9D1HNK8"/>
<sequence>MDEQRLKADYERIFIDEKHCQILMQPYRAAVDLVRAKLNALDDEMHCLYGHTPIHRVQYRIKTPQSIIEKLYRRGMEVSMAGVEKLQDIAGLRVICKYVEDVTYISALLLKQEDITLIRYSDYISHPKPTGYRSYHMIIEVPVFCQFGKVMIPVEIQVRTIAMDMWASLEHNLRYKAEHDDHDLYMERLKVAADKLAEIDQEMQDIYTNINLAWQKKESL</sequence>
<feature type="domain" description="RelA/SpoT" evidence="2">
    <location>
        <begin position="59"/>
        <end position="181"/>
    </location>
</feature>
<protein>
    <submittedName>
        <fullName evidence="3">GTP pyrophosphokinase family protein</fullName>
    </submittedName>
</protein>
<reference evidence="3" key="2">
    <citation type="journal article" date="2021" name="PeerJ">
        <title>Extensive microbial diversity within the chicken gut microbiome revealed by metagenomics and culture.</title>
        <authorList>
            <person name="Gilroy R."/>
            <person name="Ravi A."/>
            <person name="Getino M."/>
            <person name="Pursley I."/>
            <person name="Horton D.L."/>
            <person name="Alikhan N.F."/>
            <person name="Baker D."/>
            <person name="Gharbi K."/>
            <person name="Hall N."/>
            <person name="Watson M."/>
            <person name="Adriaenssens E.M."/>
            <person name="Foster-Nyarko E."/>
            <person name="Jarju S."/>
            <person name="Secka A."/>
            <person name="Antonio M."/>
            <person name="Oren A."/>
            <person name="Chaudhuri R.R."/>
            <person name="La Ragione R."/>
            <person name="Hildebrand F."/>
            <person name="Pallen M.J."/>
        </authorList>
    </citation>
    <scope>NUCLEOTIDE SEQUENCE</scope>
    <source>
        <strain evidence="3">CHK195-11698</strain>
    </source>
</reference>
<evidence type="ECO:0000259" key="2">
    <source>
        <dbReference type="SMART" id="SM00954"/>
    </source>
</evidence>
<reference evidence="3" key="1">
    <citation type="submission" date="2020-10" db="EMBL/GenBank/DDBJ databases">
        <authorList>
            <person name="Gilroy R."/>
        </authorList>
    </citation>
    <scope>NUCLEOTIDE SEQUENCE</scope>
    <source>
        <strain evidence="3">CHK195-11698</strain>
    </source>
</reference>
<accession>A0A9D1HNK8</accession>
<comment type="caution">
    <text evidence="3">The sequence shown here is derived from an EMBL/GenBank/DDBJ whole genome shotgun (WGS) entry which is preliminary data.</text>
</comment>
<dbReference type="PANTHER" id="PTHR47837">
    <property type="entry name" value="GTP PYROPHOSPHOKINASE YJBM"/>
    <property type="match status" value="1"/>
</dbReference>
<dbReference type="GO" id="GO:0015969">
    <property type="term" value="P:guanosine tetraphosphate metabolic process"/>
    <property type="evidence" value="ECO:0007669"/>
    <property type="project" value="InterPro"/>
</dbReference>
<dbReference type="InterPro" id="IPR052366">
    <property type="entry name" value="GTP_Pyrophosphokinase"/>
</dbReference>
<dbReference type="Proteomes" id="UP000824175">
    <property type="component" value="Unassembled WGS sequence"/>
</dbReference>
<dbReference type="Gene3D" id="1.10.287.860">
    <property type="entry name" value="Nucleotidyltransferase"/>
    <property type="match status" value="1"/>
</dbReference>
<dbReference type="CDD" id="cd05399">
    <property type="entry name" value="NT_Rel-Spo_like"/>
    <property type="match status" value="1"/>
</dbReference>
<organism evidence="3 4">
    <name type="scientific">Candidatus Fimiplasma intestinipullorum</name>
    <dbReference type="NCBI Taxonomy" id="2840825"/>
    <lineage>
        <taxon>Bacteria</taxon>
        <taxon>Bacillati</taxon>
        <taxon>Bacillota</taxon>
        <taxon>Clostridia</taxon>
        <taxon>Eubacteriales</taxon>
        <taxon>Candidatus Fimiplasma</taxon>
    </lineage>
</organism>